<reference evidence="1 2" key="1">
    <citation type="submission" date="2019-03" db="EMBL/GenBank/DDBJ databases">
        <title>Genomic Encyclopedia of Type Strains, Phase IV (KMG-IV): sequencing the most valuable type-strain genomes for metagenomic binning, comparative biology and taxonomic classification.</title>
        <authorList>
            <person name="Goeker M."/>
        </authorList>
    </citation>
    <scope>NUCLEOTIDE SEQUENCE [LARGE SCALE GENOMIC DNA]</scope>
    <source>
        <strain evidence="1 2">DSM 11170</strain>
    </source>
</reference>
<name>A0A4R2RTT9_9FIRM</name>
<evidence type="ECO:0000313" key="1">
    <source>
        <dbReference type="EMBL" id="TCP62555.1"/>
    </source>
</evidence>
<comment type="caution">
    <text evidence="1">The sequence shown here is derived from an EMBL/GenBank/DDBJ whole genome shotgun (WGS) entry which is preliminary data.</text>
</comment>
<dbReference type="Proteomes" id="UP000294813">
    <property type="component" value="Unassembled WGS sequence"/>
</dbReference>
<organism evidence="1 2">
    <name type="scientific">Heliophilum fasciatum</name>
    <dbReference type="NCBI Taxonomy" id="35700"/>
    <lineage>
        <taxon>Bacteria</taxon>
        <taxon>Bacillati</taxon>
        <taxon>Bacillota</taxon>
        <taxon>Clostridia</taxon>
        <taxon>Eubacteriales</taxon>
        <taxon>Heliobacteriaceae</taxon>
        <taxon>Heliophilum</taxon>
    </lineage>
</organism>
<proteinExistence type="predicted"/>
<gene>
    <name evidence="1" type="ORF">EDD73_12153</name>
</gene>
<dbReference type="AlphaFoldDB" id="A0A4R2RTT9"/>
<dbReference type="EMBL" id="SLXT01000021">
    <property type="protein sequence ID" value="TCP62555.1"/>
    <property type="molecule type" value="Genomic_DNA"/>
</dbReference>
<accession>A0A4R2RTT9</accession>
<keyword evidence="2" id="KW-1185">Reference proteome</keyword>
<protein>
    <submittedName>
        <fullName evidence="1">Uncharacterized protein</fullName>
    </submittedName>
</protein>
<evidence type="ECO:0000313" key="2">
    <source>
        <dbReference type="Proteomes" id="UP000294813"/>
    </source>
</evidence>
<sequence length="63" mass="7217">MSNEMAILYLLRDEFLSAEERCRNLLLNGGDTRSLQSKADTLAWAAKRVQYAIDAKQYYKDAS</sequence>
<dbReference type="OrthoDB" id="2103097at2"/>
<dbReference type="RefSeq" id="WP_131919870.1">
    <property type="nucleotide sequence ID" value="NZ_JAOQNU010000020.1"/>
</dbReference>